<dbReference type="OrthoDB" id="10601405at2759"/>
<keyword evidence="3" id="KW-1185">Reference proteome</keyword>
<feature type="compositionally biased region" description="Basic and acidic residues" evidence="1">
    <location>
        <begin position="409"/>
        <end position="428"/>
    </location>
</feature>
<reference evidence="2 3" key="1">
    <citation type="submission" date="2016-05" db="EMBL/GenBank/DDBJ databases">
        <title>Comparative analysis of secretome profiles of manganese(II)-oxidizing ascomycete fungi.</title>
        <authorList>
            <consortium name="DOE Joint Genome Institute"/>
            <person name="Zeiner C.A."/>
            <person name="Purvine S.O."/>
            <person name="Zink E.M."/>
            <person name="Wu S."/>
            <person name="Pasa-Tolic L."/>
            <person name="Chaput D.L."/>
            <person name="Haridas S."/>
            <person name="Grigoriev I.V."/>
            <person name="Santelli C.M."/>
            <person name="Hansel C.M."/>
        </authorList>
    </citation>
    <scope>NUCLEOTIDE SEQUENCE [LARGE SCALE GENOMIC DNA]</scope>
    <source>
        <strain evidence="2 3">AP3s5-JAC2a</strain>
    </source>
</reference>
<evidence type="ECO:0000313" key="2">
    <source>
        <dbReference type="EMBL" id="OAG04974.1"/>
    </source>
</evidence>
<feature type="compositionally biased region" description="Polar residues" evidence="1">
    <location>
        <begin position="454"/>
        <end position="466"/>
    </location>
</feature>
<organism evidence="2 3">
    <name type="scientific">Paraphaeosphaeria sporulosa</name>
    <dbReference type="NCBI Taxonomy" id="1460663"/>
    <lineage>
        <taxon>Eukaryota</taxon>
        <taxon>Fungi</taxon>
        <taxon>Dikarya</taxon>
        <taxon>Ascomycota</taxon>
        <taxon>Pezizomycotina</taxon>
        <taxon>Dothideomycetes</taxon>
        <taxon>Pleosporomycetidae</taxon>
        <taxon>Pleosporales</taxon>
        <taxon>Massarineae</taxon>
        <taxon>Didymosphaeriaceae</taxon>
        <taxon>Paraphaeosphaeria</taxon>
    </lineage>
</organism>
<dbReference type="EMBL" id="KV441553">
    <property type="protein sequence ID" value="OAG04974.1"/>
    <property type="molecule type" value="Genomic_DNA"/>
</dbReference>
<gene>
    <name evidence="2" type="ORF">CC84DRAFT_1177102</name>
</gene>
<sequence>MSRIPRPTTESTQDSSSRFGSLRGSMRKGFQSLRETLKKKDPAAPSTDRRKISAPIMKQVEVESGVNTVSVPAPLELPSPPAPPRQPVRSIRWEQGVHVPSCVSMRPGPAPRELLALPLSMRKFKQEGKGYEPNGTDADLYPRPLSVASHLQILPPKREERVPKDLGPQPLPLAAAPPRLPIRNPERNGIIIPPSRDMVADQARVPEPLHKFKLRKPDLAVRDSFARELPSPPPSEPRSSPSVEGEEQVEAATGIVSTLDAAQQPGQEYHVTEGSTAAVSEVVVEKASPSSDAKGAYSPDAFTDRIQSITERMDSIKVKIAEGVENDEHDPVLEARGSRILEQVTSLKEEVANARHSKYILSKEEIASIESECQPRAPELVDVMMTAQEKVDKLVEEARRLAALVEAEEEKKRVQEEERQEDEGKSKPPPDAPTAPKAMLVRRAERAAQGQQQSHSWGRNGPPSSVQRQTRSGGNRSGNGRPNQRMPYNSQSMPRGGYRNAAPNPSRHRIPQSRPGGNLESEPQGHFRNGSRSGPPGQPATPYETWTMPRRGWPQNHGYNWPQRTPPMNPIWHSSSGSGAAPYTPGPPGYFPGYSPYGPFGSIGGYAP</sequence>
<feature type="region of interest" description="Disordered" evidence="1">
    <location>
        <begin position="1"/>
        <end position="56"/>
    </location>
</feature>
<dbReference type="Proteomes" id="UP000077069">
    <property type="component" value="Unassembled WGS sequence"/>
</dbReference>
<protein>
    <submittedName>
        <fullName evidence="2">Uncharacterized protein</fullName>
    </submittedName>
</protein>
<proteinExistence type="predicted"/>
<name>A0A177CBE2_9PLEO</name>
<dbReference type="GeneID" id="28763750"/>
<evidence type="ECO:0000256" key="1">
    <source>
        <dbReference type="SAM" id="MobiDB-lite"/>
    </source>
</evidence>
<feature type="region of interest" description="Disordered" evidence="1">
    <location>
        <begin position="406"/>
        <end position="549"/>
    </location>
</feature>
<accession>A0A177CBE2</accession>
<dbReference type="AlphaFoldDB" id="A0A177CBE2"/>
<dbReference type="InParanoid" id="A0A177CBE2"/>
<evidence type="ECO:0000313" key="3">
    <source>
        <dbReference type="Proteomes" id="UP000077069"/>
    </source>
</evidence>
<dbReference type="RefSeq" id="XP_018035339.1">
    <property type="nucleotide sequence ID" value="XM_018180264.1"/>
</dbReference>
<feature type="compositionally biased region" description="Polar residues" evidence="1">
    <location>
        <begin position="8"/>
        <end position="19"/>
    </location>
</feature>
<feature type="compositionally biased region" description="Low complexity" evidence="1">
    <location>
        <begin position="467"/>
        <end position="485"/>
    </location>
</feature>
<feature type="region of interest" description="Disordered" evidence="1">
    <location>
        <begin position="223"/>
        <end position="273"/>
    </location>
</feature>
<feature type="region of interest" description="Disordered" evidence="1">
    <location>
        <begin position="149"/>
        <end position="195"/>
    </location>
</feature>
<feature type="compositionally biased region" description="Basic and acidic residues" evidence="1">
    <location>
        <begin position="35"/>
        <end position="51"/>
    </location>
</feature>